<name>A0A917UPM0_9DEIO</name>
<dbReference type="InterPro" id="IPR012340">
    <property type="entry name" value="NA-bd_OB-fold"/>
</dbReference>
<accession>A0A917UPM0</accession>
<protein>
    <recommendedName>
        <fullName evidence="4">NfeD-like C-terminal domain-containing protein</fullName>
    </recommendedName>
</protein>
<evidence type="ECO:0008006" key="4">
    <source>
        <dbReference type="Google" id="ProtNLM"/>
    </source>
</evidence>
<feature type="transmembrane region" description="Helical" evidence="1">
    <location>
        <begin position="58"/>
        <end position="77"/>
    </location>
</feature>
<sequence>MSMVFTVCALVGCGLLLLSLLGDHSSSLHDLAGHPEVAPPGGHAFGGSLLSWFSLRSVVSFVAFFGLGGLLAAWLALRPELQLVFALVAGAAVGGFTAFVFRLAEVRGELTARTTPLVGRTAQVIVAPHGAVPGKVLLTAGGQSEQMLARSSDDLTPGDQVLVISQAGGLLDVKRWDAR</sequence>
<keyword evidence="1" id="KW-1133">Transmembrane helix</keyword>
<dbReference type="Proteomes" id="UP000635726">
    <property type="component" value="Unassembled WGS sequence"/>
</dbReference>
<dbReference type="RefSeq" id="WP_188962090.1">
    <property type="nucleotide sequence ID" value="NZ_BMOE01000004.1"/>
</dbReference>
<reference evidence="2" key="2">
    <citation type="submission" date="2020-09" db="EMBL/GenBank/DDBJ databases">
        <authorList>
            <person name="Sun Q."/>
            <person name="Ohkuma M."/>
        </authorList>
    </citation>
    <scope>NUCLEOTIDE SEQUENCE</scope>
    <source>
        <strain evidence="2">JCM 14371</strain>
    </source>
</reference>
<reference evidence="2" key="1">
    <citation type="journal article" date="2014" name="Int. J. Syst. Evol. Microbiol.">
        <title>Complete genome sequence of Corynebacterium casei LMG S-19264T (=DSM 44701T), isolated from a smear-ripened cheese.</title>
        <authorList>
            <consortium name="US DOE Joint Genome Institute (JGI-PGF)"/>
            <person name="Walter F."/>
            <person name="Albersmeier A."/>
            <person name="Kalinowski J."/>
            <person name="Ruckert C."/>
        </authorList>
    </citation>
    <scope>NUCLEOTIDE SEQUENCE</scope>
    <source>
        <strain evidence="2">JCM 14371</strain>
    </source>
</reference>
<evidence type="ECO:0000313" key="3">
    <source>
        <dbReference type="Proteomes" id="UP000635726"/>
    </source>
</evidence>
<evidence type="ECO:0000256" key="1">
    <source>
        <dbReference type="SAM" id="Phobius"/>
    </source>
</evidence>
<keyword evidence="3" id="KW-1185">Reference proteome</keyword>
<dbReference type="EMBL" id="BMOE01000004">
    <property type="protein sequence ID" value="GGJ72490.1"/>
    <property type="molecule type" value="Genomic_DNA"/>
</dbReference>
<comment type="caution">
    <text evidence="2">The sequence shown here is derived from an EMBL/GenBank/DDBJ whole genome shotgun (WGS) entry which is preliminary data.</text>
</comment>
<organism evidence="2 3">
    <name type="scientific">Deinococcus aquiradiocola</name>
    <dbReference type="NCBI Taxonomy" id="393059"/>
    <lineage>
        <taxon>Bacteria</taxon>
        <taxon>Thermotogati</taxon>
        <taxon>Deinococcota</taxon>
        <taxon>Deinococci</taxon>
        <taxon>Deinococcales</taxon>
        <taxon>Deinococcaceae</taxon>
        <taxon>Deinococcus</taxon>
    </lineage>
</organism>
<evidence type="ECO:0000313" key="2">
    <source>
        <dbReference type="EMBL" id="GGJ72490.1"/>
    </source>
</evidence>
<keyword evidence="1" id="KW-0812">Transmembrane</keyword>
<dbReference type="AlphaFoldDB" id="A0A917UPM0"/>
<feature type="transmembrane region" description="Helical" evidence="1">
    <location>
        <begin position="84"/>
        <end position="104"/>
    </location>
</feature>
<keyword evidence="1" id="KW-0472">Membrane</keyword>
<proteinExistence type="predicted"/>
<gene>
    <name evidence="2" type="ORF">GCM10008939_16150</name>
</gene>
<dbReference type="Gene3D" id="2.40.50.140">
    <property type="entry name" value="Nucleic acid-binding proteins"/>
    <property type="match status" value="1"/>
</dbReference>